<name>A0AAU7DKU0_9BACT</name>
<accession>A0AAU7DKU0</accession>
<reference evidence="1" key="1">
    <citation type="submission" date="2023-03" db="EMBL/GenBank/DDBJ databases">
        <title>Edaphobacter sp.</title>
        <authorList>
            <person name="Huber K.J."/>
            <person name="Papendorf J."/>
            <person name="Pilke C."/>
            <person name="Bunk B."/>
            <person name="Sproeer C."/>
            <person name="Pester M."/>
        </authorList>
    </citation>
    <scope>NUCLEOTIDE SEQUENCE</scope>
    <source>
        <strain evidence="1">DSM 110680</strain>
    </source>
</reference>
<dbReference type="AlphaFoldDB" id="A0AAU7DKU0"/>
<organism evidence="1">
    <name type="scientific">Telmatobacter sp. DSM 110680</name>
    <dbReference type="NCBI Taxonomy" id="3036704"/>
    <lineage>
        <taxon>Bacteria</taxon>
        <taxon>Pseudomonadati</taxon>
        <taxon>Acidobacteriota</taxon>
        <taxon>Terriglobia</taxon>
        <taxon>Terriglobales</taxon>
        <taxon>Acidobacteriaceae</taxon>
        <taxon>Telmatobacter</taxon>
    </lineage>
</organism>
<gene>
    <name evidence="1" type="ORF">P8935_01125</name>
</gene>
<dbReference type="EMBL" id="CP121196">
    <property type="protein sequence ID" value="XBH17946.1"/>
    <property type="molecule type" value="Genomic_DNA"/>
</dbReference>
<dbReference type="RefSeq" id="WP_348263172.1">
    <property type="nucleotide sequence ID" value="NZ_CP121196.1"/>
</dbReference>
<evidence type="ECO:0000313" key="1">
    <source>
        <dbReference type="EMBL" id="XBH17946.1"/>
    </source>
</evidence>
<protein>
    <submittedName>
        <fullName evidence="1">Uncharacterized protein</fullName>
    </submittedName>
</protein>
<sequence>MDIFDERRAELEKHEFMMGVERGRLAVALDLLTDSLIMVGQHGVYCASSRNPSKPALDLQAVLSGMEGAKVLIQSVMEELRQSREKDKSRD</sequence>
<proteinExistence type="predicted"/>